<dbReference type="PANTHER" id="PTHR42872:SF3">
    <property type="entry name" value="PROTEIN-GLUTAMATE METHYLESTERASE_PROTEIN-GLUTAMINE GLUTAMINASE 1"/>
    <property type="match status" value="1"/>
</dbReference>
<dbReference type="InterPro" id="IPR001789">
    <property type="entry name" value="Sig_transdc_resp-reg_receiver"/>
</dbReference>
<keyword evidence="9" id="KW-1185">Reference proteome</keyword>
<dbReference type="SUPFAM" id="SSF52172">
    <property type="entry name" value="CheY-like"/>
    <property type="match status" value="1"/>
</dbReference>
<dbReference type="PANTHER" id="PTHR42872">
    <property type="entry name" value="PROTEIN-GLUTAMATE METHYLESTERASE/PROTEIN-GLUTAMINE GLUTAMINASE"/>
    <property type="match status" value="1"/>
</dbReference>
<keyword evidence="1 3" id="KW-0378">Hydrolase</keyword>
<organism evidence="8 9">
    <name type="scientific">Symmachiella dynata</name>
    <dbReference type="NCBI Taxonomy" id="2527995"/>
    <lineage>
        <taxon>Bacteria</taxon>
        <taxon>Pseudomonadati</taxon>
        <taxon>Planctomycetota</taxon>
        <taxon>Planctomycetia</taxon>
        <taxon>Planctomycetales</taxon>
        <taxon>Planctomycetaceae</taxon>
        <taxon>Symmachiella</taxon>
    </lineage>
</organism>
<accession>A0A517ZTG5</accession>
<dbReference type="SUPFAM" id="SSF52738">
    <property type="entry name" value="Methylesterase CheB, C-terminal domain"/>
    <property type="match status" value="1"/>
</dbReference>
<dbReference type="GO" id="GO:0005737">
    <property type="term" value="C:cytoplasm"/>
    <property type="evidence" value="ECO:0007669"/>
    <property type="project" value="UniProtKB-SubCell"/>
</dbReference>
<dbReference type="GO" id="GO:0050568">
    <property type="term" value="F:protein-glutamine glutaminase activity"/>
    <property type="evidence" value="ECO:0007669"/>
    <property type="project" value="UniProtKB-UniRule"/>
</dbReference>
<dbReference type="InterPro" id="IPR008248">
    <property type="entry name" value="CheB-like"/>
</dbReference>
<keyword evidence="3" id="KW-0963">Cytoplasm</keyword>
<dbReference type="Gene3D" id="3.40.50.2300">
    <property type="match status" value="1"/>
</dbReference>
<reference evidence="8 9" key="1">
    <citation type="submission" date="2019-02" db="EMBL/GenBank/DDBJ databases">
        <title>Deep-cultivation of Planctomycetes and their phenomic and genomic characterization uncovers novel biology.</title>
        <authorList>
            <person name="Wiegand S."/>
            <person name="Jogler M."/>
            <person name="Boedeker C."/>
            <person name="Pinto D."/>
            <person name="Vollmers J."/>
            <person name="Rivas-Marin E."/>
            <person name="Kohn T."/>
            <person name="Peeters S.H."/>
            <person name="Heuer A."/>
            <person name="Rast P."/>
            <person name="Oberbeckmann S."/>
            <person name="Bunk B."/>
            <person name="Jeske O."/>
            <person name="Meyerdierks A."/>
            <person name="Storesund J.E."/>
            <person name="Kallscheuer N."/>
            <person name="Luecker S."/>
            <person name="Lage O.M."/>
            <person name="Pohl T."/>
            <person name="Merkel B.J."/>
            <person name="Hornburger P."/>
            <person name="Mueller R.-W."/>
            <person name="Bruemmer F."/>
            <person name="Labrenz M."/>
            <person name="Spormann A.M."/>
            <person name="Op den Camp H."/>
            <person name="Overmann J."/>
            <person name="Amann R."/>
            <person name="Jetten M.S.M."/>
            <person name="Mascher T."/>
            <person name="Medema M.H."/>
            <person name="Devos D.P."/>
            <person name="Kaster A.-K."/>
            <person name="Ovreas L."/>
            <person name="Rohde M."/>
            <person name="Galperin M.Y."/>
            <person name="Jogler C."/>
        </authorList>
    </citation>
    <scope>NUCLEOTIDE SEQUENCE [LARGE SCALE GENOMIC DNA]</scope>
    <source>
        <strain evidence="8 9">Mal52</strain>
    </source>
</reference>
<feature type="active site" evidence="3 4">
    <location>
        <position position="280"/>
    </location>
</feature>
<comment type="domain">
    <text evidence="3">Contains a C-terminal catalytic domain, and an N-terminal region which modulates catalytic activity.</text>
</comment>
<proteinExistence type="inferred from homology"/>
<feature type="modified residue" description="4-aspartylphosphate" evidence="3 5">
    <location>
        <position position="48"/>
    </location>
</feature>
<dbReference type="PIRSF" id="PIRSF000876">
    <property type="entry name" value="RR_chemtxs_CheB"/>
    <property type="match status" value="1"/>
</dbReference>
<dbReference type="InterPro" id="IPR035909">
    <property type="entry name" value="CheB_C"/>
</dbReference>
<comment type="catalytic activity">
    <reaction evidence="3">
        <text>L-glutaminyl-[protein] + H2O = L-glutamyl-[protein] + NH4(+)</text>
        <dbReference type="Rhea" id="RHEA:16441"/>
        <dbReference type="Rhea" id="RHEA-COMP:10207"/>
        <dbReference type="Rhea" id="RHEA-COMP:10208"/>
        <dbReference type="ChEBI" id="CHEBI:15377"/>
        <dbReference type="ChEBI" id="CHEBI:28938"/>
        <dbReference type="ChEBI" id="CHEBI:29973"/>
        <dbReference type="ChEBI" id="CHEBI:30011"/>
        <dbReference type="EC" id="3.5.1.44"/>
    </reaction>
</comment>
<evidence type="ECO:0000259" key="6">
    <source>
        <dbReference type="PROSITE" id="PS50110"/>
    </source>
</evidence>
<evidence type="ECO:0000256" key="1">
    <source>
        <dbReference type="ARBA" id="ARBA00022801"/>
    </source>
</evidence>
<evidence type="ECO:0000256" key="2">
    <source>
        <dbReference type="ARBA" id="ARBA00048267"/>
    </source>
</evidence>
<dbReference type="CDD" id="cd16432">
    <property type="entry name" value="CheB_Rec"/>
    <property type="match status" value="1"/>
</dbReference>
<comment type="similarity">
    <text evidence="3">Belongs to the CheB family.</text>
</comment>
<feature type="active site" evidence="3 4">
    <location>
        <position position="184"/>
    </location>
</feature>
<comment type="catalytic activity">
    <reaction evidence="2 3">
        <text>[protein]-L-glutamate 5-O-methyl ester + H2O = L-glutamyl-[protein] + methanol + H(+)</text>
        <dbReference type="Rhea" id="RHEA:23236"/>
        <dbReference type="Rhea" id="RHEA-COMP:10208"/>
        <dbReference type="Rhea" id="RHEA-COMP:10311"/>
        <dbReference type="ChEBI" id="CHEBI:15377"/>
        <dbReference type="ChEBI" id="CHEBI:15378"/>
        <dbReference type="ChEBI" id="CHEBI:17790"/>
        <dbReference type="ChEBI" id="CHEBI:29973"/>
        <dbReference type="ChEBI" id="CHEBI:82795"/>
        <dbReference type="EC" id="3.1.1.61"/>
    </reaction>
</comment>
<dbReference type="CDD" id="cd17541">
    <property type="entry name" value="REC_CheB-like"/>
    <property type="match status" value="1"/>
</dbReference>
<comment type="PTM">
    <text evidence="3">Phosphorylated by CheA. Phosphorylation of the N-terminal regulatory domain activates the methylesterase activity.</text>
</comment>
<dbReference type="AlphaFoldDB" id="A0A517ZTG5"/>
<evidence type="ECO:0000313" key="9">
    <source>
        <dbReference type="Proteomes" id="UP000319383"/>
    </source>
</evidence>
<dbReference type="NCBIfam" id="NF001965">
    <property type="entry name" value="PRK00742.1"/>
    <property type="match status" value="1"/>
</dbReference>
<evidence type="ECO:0000259" key="7">
    <source>
        <dbReference type="PROSITE" id="PS50122"/>
    </source>
</evidence>
<dbReference type="Gene3D" id="3.40.50.180">
    <property type="entry name" value="Methylesterase CheB, C-terminal domain"/>
    <property type="match status" value="1"/>
</dbReference>
<dbReference type="PROSITE" id="PS50110">
    <property type="entry name" value="RESPONSE_REGULATORY"/>
    <property type="match status" value="1"/>
</dbReference>
<keyword evidence="3 4" id="KW-0145">Chemotaxis</keyword>
<comment type="function">
    <text evidence="3">Involved in chemotaxis. Part of a chemotaxis signal transduction system that modulates chemotaxis in response to various stimuli. Catalyzes the demethylation of specific methylglutamate residues introduced into the chemoreceptors (methyl-accepting chemotaxis proteins or MCP) by CheR. Also mediates the irreversible deamidation of specific glutamine residues to glutamic acid.</text>
</comment>
<gene>
    <name evidence="3 8" type="primary">cheB</name>
    <name evidence="8" type="ORF">Mal52_42720</name>
</gene>
<dbReference type="Proteomes" id="UP000319383">
    <property type="component" value="Chromosome"/>
</dbReference>
<evidence type="ECO:0000256" key="3">
    <source>
        <dbReference type="HAMAP-Rule" id="MF_00099"/>
    </source>
</evidence>
<evidence type="ECO:0000256" key="4">
    <source>
        <dbReference type="PROSITE-ProRule" id="PRU00050"/>
    </source>
</evidence>
<dbReference type="EMBL" id="CP036276">
    <property type="protein sequence ID" value="QDU45776.1"/>
    <property type="molecule type" value="Genomic_DNA"/>
</dbReference>
<evidence type="ECO:0000256" key="5">
    <source>
        <dbReference type="PROSITE-ProRule" id="PRU00169"/>
    </source>
</evidence>
<keyword evidence="3 5" id="KW-0597">Phosphoprotein</keyword>
<dbReference type="GO" id="GO:0000156">
    <property type="term" value="F:phosphorelay response regulator activity"/>
    <property type="evidence" value="ECO:0007669"/>
    <property type="project" value="InterPro"/>
</dbReference>
<dbReference type="KEGG" id="sdyn:Mal52_42720"/>
<feature type="active site" evidence="3 4">
    <location>
        <position position="157"/>
    </location>
</feature>
<dbReference type="EC" id="3.5.1.44" evidence="3"/>
<feature type="domain" description="CheB-type methylesterase" evidence="7">
    <location>
        <begin position="142"/>
        <end position="331"/>
    </location>
</feature>
<sequence length="342" mass="36269">MDDSAVVRGLLVRALDTDPYITVAGTAMHGLAALEFMRKTPVDVVVLDVEMPVMDGVTALRAILKEFHNTQVIMASSMTYEGAETTIQALTIGAAECIAKPVAKNAADSIAQLSQQLLPLVKALGQHSTQTAAPEKPVLVTPTTTAAIPKILVVGASTGGPKALSSLVAGLPVDFDLPILITQHMPPMFTPMLAKHLEKDGGRPCCEATNGMLIERGKTYVAPGGFHMAIDRQDKRMVTVLNEEPPEHFCRPSVNFLYRSAAQWYGQSTLAVMLTGMGEDGIEGARELAAVGAPIIVQDKATSVVWGMPAAIANAGLADQTLPLDLIPNAIQRICRQAMAVK</sequence>
<name>A0A517ZTG5_9PLAN</name>
<comment type="subcellular location">
    <subcellularLocation>
        <location evidence="3">Cytoplasm</location>
    </subcellularLocation>
</comment>
<dbReference type="GO" id="GO:0008984">
    <property type="term" value="F:protein-glutamate methylesterase activity"/>
    <property type="evidence" value="ECO:0007669"/>
    <property type="project" value="UniProtKB-UniRule"/>
</dbReference>
<dbReference type="EC" id="3.1.1.61" evidence="3"/>
<dbReference type="Pfam" id="PF01339">
    <property type="entry name" value="CheB_methylest"/>
    <property type="match status" value="1"/>
</dbReference>
<dbReference type="GO" id="GO:0006935">
    <property type="term" value="P:chemotaxis"/>
    <property type="evidence" value="ECO:0007669"/>
    <property type="project" value="UniProtKB-UniRule"/>
</dbReference>
<dbReference type="SMART" id="SM00448">
    <property type="entry name" value="REC"/>
    <property type="match status" value="1"/>
</dbReference>
<dbReference type="Pfam" id="PF00072">
    <property type="entry name" value="Response_reg"/>
    <property type="match status" value="1"/>
</dbReference>
<feature type="domain" description="Response regulatory" evidence="6">
    <location>
        <begin position="1"/>
        <end position="115"/>
    </location>
</feature>
<dbReference type="InterPro" id="IPR000673">
    <property type="entry name" value="Sig_transdc_resp-reg_Me-estase"/>
</dbReference>
<dbReference type="PROSITE" id="PS50122">
    <property type="entry name" value="CHEB"/>
    <property type="match status" value="1"/>
</dbReference>
<evidence type="ECO:0000313" key="8">
    <source>
        <dbReference type="EMBL" id="QDU45776.1"/>
    </source>
</evidence>
<protein>
    <recommendedName>
        <fullName evidence="3">Protein-glutamate methylesterase/protein-glutamine glutaminase</fullName>
        <ecNumber evidence="3">3.1.1.61</ecNumber>
        <ecNumber evidence="3">3.5.1.44</ecNumber>
    </recommendedName>
</protein>
<dbReference type="InterPro" id="IPR011006">
    <property type="entry name" value="CheY-like_superfamily"/>
</dbReference>
<dbReference type="HAMAP" id="MF_00099">
    <property type="entry name" value="CheB_chemtxs"/>
    <property type="match status" value="1"/>
</dbReference>